<name>A0ABU5DC04_9BURK</name>
<dbReference type="Gene3D" id="3.60.20.40">
    <property type="match status" value="1"/>
</dbReference>
<dbReference type="PANTHER" id="PTHR43881:SF5">
    <property type="entry name" value="GAMMA-GLUTAMYLTRANSPEPTIDASE"/>
    <property type="match status" value="1"/>
</dbReference>
<dbReference type="Gene3D" id="1.10.246.130">
    <property type="match status" value="1"/>
</dbReference>
<dbReference type="InterPro" id="IPR029055">
    <property type="entry name" value="Ntn_hydrolases_N"/>
</dbReference>
<dbReference type="PANTHER" id="PTHR43881">
    <property type="entry name" value="GAMMA-GLUTAMYLTRANSPEPTIDASE (AFU_ORTHOLOGUE AFUA_4G13580)"/>
    <property type="match status" value="1"/>
</dbReference>
<sequence>MKGIVTSPHAVATRCGANLLAQGGNAIEAAIATVLSLCVTMPHFCGLGGDAFLLIGDAKGGVQAISGIGQAAAELGGYGSGAIPVRGPRSALTSAGAVDALHQAWLISRAERGGRRSWAELLAPAIALARDGFEITASERFWLDFRLRDAAELTGVFPAALHRGEVPPAGFIRPHNPLLTGTLETLAERGARDFYEGRLAARIAAGLREAGSPLGLADLGRTRARLEQPLAVRYRGGELLAHRPPTQGLTTLEIMGVLERFELAALPQGGADHYHLLVEAVKQAFIDRNRWLADPEHAEVPVAQLLSDSHLDRRAAAIRMDRALPWPQVHQHGDTVYVGAADAAGNSVSLLATIYYDWGSGVMAGDTGLLWHNRGAAFSPNPAHPNALAPGKRPFHTLNPGIYRRDGKVRLLYGTQGADGQPQTLAAVLTRLIDHRMDPPAALAAPRFLLGRTFSDSQDSLKLEEDVGPEVAAELRRRGHELALVGRRSPLMGQPGAIAIGEDGTLQGAHDPRSDGVAMTVAGC</sequence>
<evidence type="ECO:0000313" key="2">
    <source>
        <dbReference type="Proteomes" id="UP001285263"/>
    </source>
</evidence>
<dbReference type="SUPFAM" id="SSF56235">
    <property type="entry name" value="N-terminal nucleophile aminohydrolases (Ntn hydrolases)"/>
    <property type="match status" value="1"/>
</dbReference>
<gene>
    <name evidence="1" type="ORF">SNE35_04775</name>
</gene>
<evidence type="ECO:0000313" key="1">
    <source>
        <dbReference type="EMBL" id="MDY0743803.1"/>
    </source>
</evidence>
<dbReference type="PRINTS" id="PR01210">
    <property type="entry name" value="GGTRANSPTASE"/>
</dbReference>
<keyword evidence="2" id="KW-1185">Reference proteome</keyword>
<dbReference type="RefSeq" id="WP_320421719.1">
    <property type="nucleotide sequence ID" value="NZ_JAXCLA010000002.1"/>
</dbReference>
<dbReference type="Proteomes" id="UP001285263">
    <property type="component" value="Unassembled WGS sequence"/>
</dbReference>
<reference evidence="1 2" key="1">
    <citation type="submission" date="2023-11" db="EMBL/GenBank/DDBJ databases">
        <title>Paucibacter sp. nov., isolated from fresh soil in Korea.</title>
        <authorList>
            <person name="Le N.T.T."/>
        </authorList>
    </citation>
    <scope>NUCLEOTIDE SEQUENCE [LARGE SCALE GENOMIC DNA]</scope>
    <source>
        <strain evidence="1 2">R3-3</strain>
    </source>
</reference>
<proteinExistence type="predicted"/>
<comment type="caution">
    <text evidence="1">The sequence shown here is derived from an EMBL/GenBank/DDBJ whole genome shotgun (WGS) entry which is preliminary data.</text>
</comment>
<protein>
    <submittedName>
        <fullName evidence="1">Gamma-glutamyltransferase family protein</fullName>
    </submittedName>
</protein>
<organism evidence="1 2">
    <name type="scientific">Roseateles agri</name>
    <dbReference type="NCBI Taxonomy" id="3098619"/>
    <lineage>
        <taxon>Bacteria</taxon>
        <taxon>Pseudomonadati</taxon>
        <taxon>Pseudomonadota</taxon>
        <taxon>Betaproteobacteria</taxon>
        <taxon>Burkholderiales</taxon>
        <taxon>Sphaerotilaceae</taxon>
        <taxon>Roseateles</taxon>
    </lineage>
</organism>
<dbReference type="InterPro" id="IPR052896">
    <property type="entry name" value="GGT-like_enzyme"/>
</dbReference>
<dbReference type="Pfam" id="PF01019">
    <property type="entry name" value="G_glu_transpept"/>
    <property type="match status" value="1"/>
</dbReference>
<accession>A0ABU5DC04</accession>
<dbReference type="InterPro" id="IPR043137">
    <property type="entry name" value="GGT_ssub_C"/>
</dbReference>
<dbReference type="EMBL" id="JAXCLA010000002">
    <property type="protein sequence ID" value="MDY0743803.1"/>
    <property type="molecule type" value="Genomic_DNA"/>
</dbReference>
<dbReference type="InterPro" id="IPR043138">
    <property type="entry name" value="GGT_lsub"/>
</dbReference>